<feature type="domain" description="Carbohydrate kinase PfkB" evidence="1">
    <location>
        <begin position="43"/>
        <end position="146"/>
    </location>
</feature>
<dbReference type="AlphaFoldDB" id="A0A7Y8CMH4"/>
<evidence type="ECO:0000313" key="2">
    <source>
        <dbReference type="EMBL" id="NWC36201.1"/>
    </source>
</evidence>
<evidence type="ECO:0000313" key="3">
    <source>
        <dbReference type="Proteomes" id="UP000520592"/>
    </source>
</evidence>
<name>A0A7Y8CMH4_9PSED</name>
<proteinExistence type="predicted"/>
<reference evidence="2 3" key="1">
    <citation type="submission" date="2020-04" db="EMBL/GenBank/DDBJ databases">
        <title>Molecular characterization of pseudomonads from Agaricus bisporus reveal novel blotch 2 pathogens in Western Europe.</title>
        <authorList>
            <person name="Taparia T."/>
            <person name="Krijger M."/>
            <person name="Haynes E."/>
            <person name="Elpinstone J.G."/>
            <person name="Noble R."/>
            <person name="Van Der Wolf J."/>
        </authorList>
    </citation>
    <scope>NUCLEOTIDE SEQUENCE [LARGE SCALE GENOMIC DNA]</scope>
    <source>
        <strain evidence="2 3">IPO3737</strain>
    </source>
</reference>
<dbReference type="Pfam" id="PF00294">
    <property type="entry name" value="PfkB"/>
    <property type="match status" value="1"/>
</dbReference>
<keyword evidence="2" id="KW-0808">Transferase</keyword>
<evidence type="ECO:0000259" key="1">
    <source>
        <dbReference type="Pfam" id="PF00294"/>
    </source>
</evidence>
<comment type="caution">
    <text evidence="2">The sequence shown here is derived from an EMBL/GenBank/DDBJ whole genome shotgun (WGS) entry which is preliminary data.</text>
</comment>
<dbReference type="CDD" id="cd00287">
    <property type="entry name" value="ribokinase_pfkB_like"/>
    <property type="match status" value="1"/>
</dbReference>
<accession>A0A7Y8CMH4</accession>
<gene>
    <name evidence="2" type="ORF">HX876_27895</name>
</gene>
<dbReference type="Proteomes" id="UP000520592">
    <property type="component" value="Unassembled WGS sequence"/>
</dbReference>
<dbReference type="InterPro" id="IPR011611">
    <property type="entry name" value="PfkB_dom"/>
</dbReference>
<keyword evidence="2" id="KW-0418">Kinase</keyword>
<dbReference type="SUPFAM" id="SSF53613">
    <property type="entry name" value="Ribokinase-like"/>
    <property type="match status" value="1"/>
</dbReference>
<sequence length="282" mass="30299">MLRFGFLEGDAVVKANRAVYDPQTWRNPQPFAANGSTADELAVVLNELELQHATGVAEPDEAAAELMKKQGAAIVVVKGGTRGAIVYERSGHSSHIPAYRSSRVFKIGTGDVFSAMFALHWAQEGVEAAKAADLASRSVSLYCETRNFGFDRALMSRLLPVSGAAGGSVSLEGATETLGQRFVMEEARFALRELGMDVHCPELEFGSNNTSASAILVIDDGLSLESLSRIQVAKATAIPLVTLHERADTPNSVADSDWITDDFTTAMYLTAWAAKSKKTDKQ</sequence>
<dbReference type="Gene3D" id="3.40.1190.20">
    <property type="match status" value="1"/>
</dbReference>
<dbReference type="InterPro" id="IPR029056">
    <property type="entry name" value="Ribokinase-like"/>
</dbReference>
<protein>
    <submittedName>
        <fullName evidence="2">Carbohydrate kinase family protein</fullName>
    </submittedName>
</protein>
<dbReference type="GO" id="GO:0016301">
    <property type="term" value="F:kinase activity"/>
    <property type="evidence" value="ECO:0007669"/>
    <property type="project" value="UniProtKB-KW"/>
</dbReference>
<organism evidence="2 3">
    <name type="scientific">Pseudomonas gingeri</name>
    <dbReference type="NCBI Taxonomy" id="117681"/>
    <lineage>
        <taxon>Bacteria</taxon>
        <taxon>Pseudomonadati</taxon>
        <taxon>Pseudomonadota</taxon>
        <taxon>Gammaproteobacteria</taxon>
        <taxon>Pseudomonadales</taxon>
        <taxon>Pseudomonadaceae</taxon>
        <taxon>Pseudomonas</taxon>
    </lineage>
</organism>
<dbReference type="EMBL" id="JACAQD010000040">
    <property type="protein sequence ID" value="NWC36201.1"/>
    <property type="molecule type" value="Genomic_DNA"/>
</dbReference>